<organism evidence="8 9">
    <name type="scientific">Pygocentrus nattereri</name>
    <name type="common">Red-bellied piranha</name>
    <dbReference type="NCBI Taxonomy" id="42514"/>
    <lineage>
        <taxon>Eukaryota</taxon>
        <taxon>Metazoa</taxon>
        <taxon>Chordata</taxon>
        <taxon>Craniata</taxon>
        <taxon>Vertebrata</taxon>
        <taxon>Euteleostomi</taxon>
        <taxon>Actinopterygii</taxon>
        <taxon>Neopterygii</taxon>
        <taxon>Teleostei</taxon>
        <taxon>Ostariophysi</taxon>
        <taxon>Characiformes</taxon>
        <taxon>Characoidei</taxon>
        <taxon>Pygocentrus</taxon>
    </lineage>
</organism>
<accession>A0A3B4C9S5</accession>
<sequence>MKMRSQDRVRKMLARGLKKNGQLQLIPVRTSYQKMSPNRPASSPSLSKLLGEKIRNNLLLTVRCGDKKGKLHKERFNNSKQCILSQSRWFTPPQFEKFAGMEKHKKWKSSIYYEHLPLQTLIQEGFLSSPSFKLRRIQDAQPQYRKALFAPSRRTRHVTESSSDYSSSDDDRDEEEYADMTQFQGETFPVTCSAGRGILHKSRFATVRCGKCIRTEDSWLTPQQFLNLNRSGGNWRRDITSHGEPLGTLIMRRVLVPHTVNCVCSSCSGENQLDQENDDLCFNCNSEGDEGDDLVCCDECPRAFHHHCHNPPLQDDTLGDRWICSYCTAARNQSHE</sequence>
<reference evidence="8 9" key="1">
    <citation type="submission" date="2020-10" db="EMBL/GenBank/DDBJ databases">
        <title>Pygocentrus nattereri (red-bellied piranha) genome, fPygNat1, primary haplotype.</title>
        <authorList>
            <person name="Myers G."/>
            <person name="Meyer A."/>
            <person name="Karagic N."/>
            <person name="Pippel M."/>
            <person name="Winkler S."/>
            <person name="Tracey A."/>
            <person name="Wood J."/>
            <person name="Formenti G."/>
            <person name="Howe K."/>
            <person name="Fedrigo O."/>
            <person name="Jarvis E.D."/>
        </authorList>
    </citation>
    <scope>NUCLEOTIDE SEQUENCE [LARGE SCALE GENOMIC DNA]</scope>
</reference>
<dbReference type="InterPro" id="IPR010919">
    <property type="entry name" value="SAND-like_dom_sf"/>
</dbReference>
<dbReference type="Proteomes" id="UP001501920">
    <property type="component" value="Chromosome 1"/>
</dbReference>
<dbReference type="SUPFAM" id="SSF57903">
    <property type="entry name" value="FYVE/PHD zinc finger"/>
    <property type="match status" value="1"/>
</dbReference>
<evidence type="ECO:0000313" key="9">
    <source>
        <dbReference type="Proteomes" id="UP001501920"/>
    </source>
</evidence>
<dbReference type="Ensembl" id="ENSPNAT00000000943.2">
    <property type="protein sequence ID" value="ENSPNAP00000007980.1"/>
    <property type="gene ID" value="ENSPNAG00000013638.2"/>
</dbReference>
<evidence type="ECO:0000256" key="4">
    <source>
        <dbReference type="PROSITE-ProRule" id="PRU00146"/>
    </source>
</evidence>
<dbReference type="PANTHER" id="PTHR46386:SF1">
    <property type="entry name" value="NUCLEAR BODY PROTEIN SP140-LIKE PROTEIN"/>
    <property type="match status" value="1"/>
</dbReference>
<reference evidence="8" key="3">
    <citation type="submission" date="2025-09" db="UniProtKB">
        <authorList>
            <consortium name="Ensembl"/>
        </authorList>
    </citation>
    <scope>IDENTIFICATION</scope>
</reference>
<dbReference type="GO" id="GO:0005634">
    <property type="term" value="C:nucleus"/>
    <property type="evidence" value="ECO:0007669"/>
    <property type="project" value="TreeGrafter"/>
</dbReference>
<reference evidence="8" key="2">
    <citation type="submission" date="2025-08" db="UniProtKB">
        <authorList>
            <consortium name="Ensembl"/>
        </authorList>
    </citation>
    <scope>IDENTIFICATION</scope>
</reference>
<dbReference type="GO" id="GO:0003677">
    <property type="term" value="F:DNA binding"/>
    <property type="evidence" value="ECO:0007669"/>
    <property type="project" value="InterPro"/>
</dbReference>
<keyword evidence="9" id="KW-1185">Reference proteome</keyword>
<dbReference type="PROSITE" id="PS50864">
    <property type="entry name" value="SAND"/>
    <property type="match status" value="2"/>
</dbReference>
<feature type="domain" description="PHD-type" evidence="6">
    <location>
        <begin position="278"/>
        <end position="330"/>
    </location>
</feature>
<evidence type="ECO:0000256" key="2">
    <source>
        <dbReference type="ARBA" id="ARBA00022771"/>
    </source>
</evidence>
<keyword evidence="2 4" id="KW-0863">Zinc-finger</keyword>
<dbReference type="InterPro" id="IPR019787">
    <property type="entry name" value="Znf_PHD-finger"/>
</dbReference>
<dbReference type="Gene3D" id="3.30.40.10">
    <property type="entry name" value="Zinc/RING finger domain, C3HC4 (zinc finger)"/>
    <property type="match status" value="1"/>
</dbReference>
<evidence type="ECO:0000256" key="3">
    <source>
        <dbReference type="ARBA" id="ARBA00022833"/>
    </source>
</evidence>
<evidence type="ECO:0000256" key="5">
    <source>
        <dbReference type="SAM" id="MobiDB-lite"/>
    </source>
</evidence>
<dbReference type="OMA" id="IRTENTW"/>
<dbReference type="STRING" id="42514.ENSPNAP00000007980"/>
<dbReference type="Gene3D" id="3.10.390.10">
    <property type="entry name" value="SAND domain-like"/>
    <property type="match status" value="2"/>
</dbReference>
<keyword evidence="1" id="KW-0479">Metal-binding</keyword>
<evidence type="ECO:0000259" key="7">
    <source>
        <dbReference type="PROSITE" id="PS50864"/>
    </source>
</evidence>
<feature type="domain" description="SAND" evidence="7">
    <location>
        <begin position="175"/>
        <end position="256"/>
    </location>
</feature>
<protein>
    <recommendedName>
        <fullName evidence="10">PHD-type domain-containing protein</fullName>
    </recommendedName>
</protein>
<dbReference type="SMART" id="SM00249">
    <property type="entry name" value="PHD"/>
    <property type="match status" value="1"/>
</dbReference>
<feature type="compositionally biased region" description="Acidic residues" evidence="5">
    <location>
        <begin position="167"/>
        <end position="176"/>
    </location>
</feature>
<dbReference type="Pfam" id="PF00628">
    <property type="entry name" value="PHD"/>
    <property type="match status" value="1"/>
</dbReference>
<keyword evidence="3" id="KW-0862">Zinc</keyword>
<dbReference type="InterPro" id="IPR011011">
    <property type="entry name" value="Znf_FYVE_PHD"/>
</dbReference>
<dbReference type="GeneID" id="108439125"/>
<dbReference type="Pfam" id="PF01342">
    <property type="entry name" value="SAND"/>
    <property type="match status" value="2"/>
</dbReference>
<dbReference type="GO" id="GO:0000981">
    <property type="term" value="F:DNA-binding transcription factor activity, RNA polymerase II-specific"/>
    <property type="evidence" value="ECO:0007669"/>
    <property type="project" value="TreeGrafter"/>
</dbReference>
<feature type="region of interest" description="Disordered" evidence="5">
    <location>
        <begin position="150"/>
        <end position="176"/>
    </location>
</feature>
<dbReference type="SMART" id="SM00258">
    <property type="entry name" value="SAND"/>
    <property type="match status" value="2"/>
</dbReference>
<dbReference type="InterPro" id="IPR013083">
    <property type="entry name" value="Znf_RING/FYVE/PHD"/>
</dbReference>
<dbReference type="GeneTree" id="ENSGT00940000169047"/>
<evidence type="ECO:0000256" key="1">
    <source>
        <dbReference type="ARBA" id="ARBA00022723"/>
    </source>
</evidence>
<dbReference type="InterPro" id="IPR001965">
    <property type="entry name" value="Znf_PHD"/>
</dbReference>
<dbReference type="PROSITE" id="PS50016">
    <property type="entry name" value="ZF_PHD_2"/>
    <property type="match status" value="1"/>
</dbReference>
<feature type="domain" description="SAND" evidence="7">
    <location>
        <begin position="41"/>
        <end position="128"/>
    </location>
</feature>
<dbReference type="AlphaFoldDB" id="A0A3B4C9S5"/>
<evidence type="ECO:0000313" key="8">
    <source>
        <dbReference type="Ensembl" id="ENSPNAP00000007980.1"/>
    </source>
</evidence>
<proteinExistence type="predicted"/>
<evidence type="ECO:0000259" key="6">
    <source>
        <dbReference type="PROSITE" id="PS50016"/>
    </source>
</evidence>
<dbReference type="RefSeq" id="XP_017572832.1">
    <property type="nucleotide sequence ID" value="XM_017717343.2"/>
</dbReference>
<dbReference type="SUPFAM" id="SSF63763">
    <property type="entry name" value="SAND domain-like"/>
    <property type="match status" value="2"/>
</dbReference>
<dbReference type="GO" id="GO:0008270">
    <property type="term" value="F:zinc ion binding"/>
    <property type="evidence" value="ECO:0007669"/>
    <property type="project" value="UniProtKB-KW"/>
</dbReference>
<dbReference type="InterPro" id="IPR000770">
    <property type="entry name" value="SAND_dom"/>
</dbReference>
<dbReference type="PANTHER" id="PTHR46386">
    <property type="entry name" value="NUCLEAR BODY PROTEIN SP140"/>
    <property type="match status" value="1"/>
</dbReference>
<evidence type="ECO:0008006" key="10">
    <source>
        <dbReference type="Google" id="ProtNLM"/>
    </source>
</evidence>
<dbReference type="OrthoDB" id="1870062at2759"/>
<name>A0A3B4C9S5_PYGNA</name>
<dbReference type="InterPro" id="IPR043563">
    <property type="entry name" value="Sp110/Sp140/Sp140L-like"/>
</dbReference>